<dbReference type="InterPro" id="IPR000595">
    <property type="entry name" value="cNMP-bd_dom"/>
</dbReference>
<gene>
    <name evidence="6" type="ORF">AAIG11_14040</name>
</gene>
<evidence type="ECO:0000259" key="5">
    <source>
        <dbReference type="PROSITE" id="PS51063"/>
    </source>
</evidence>
<dbReference type="PANTHER" id="PTHR24567:SF58">
    <property type="entry name" value="CYCLIC AMP-BINDING REGULATORY PROTEIN"/>
    <property type="match status" value="1"/>
</dbReference>
<dbReference type="Gene3D" id="2.60.120.10">
    <property type="entry name" value="Jelly Rolls"/>
    <property type="match status" value="1"/>
</dbReference>
<dbReference type="CDD" id="cd00038">
    <property type="entry name" value="CAP_ED"/>
    <property type="match status" value="1"/>
</dbReference>
<evidence type="ECO:0000313" key="7">
    <source>
        <dbReference type="Proteomes" id="UP001407405"/>
    </source>
</evidence>
<dbReference type="PANTHER" id="PTHR24567">
    <property type="entry name" value="CRP FAMILY TRANSCRIPTIONAL REGULATORY PROTEIN"/>
    <property type="match status" value="1"/>
</dbReference>
<dbReference type="InterPro" id="IPR011991">
    <property type="entry name" value="ArsR-like_HTH"/>
</dbReference>
<keyword evidence="1" id="KW-0805">Transcription regulation</keyword>
<dbReference type="SUPFAM" id="SSF51206">
    <property type="entry name" value="cAMP-binding domain-like"/>
    <property type="match status" value="1"/>
</dbReference>
<dbReference type="Proteomes" id="UP001407405">
    <property type="component" value="Unassembled WGS sequence"/>
</dbReference>
<dbReference type="CDD" id="cd00090">
    <property type="entry name" value="HTH_ARSR"/>
    <property type="match status" value="1"/>
</dbReference>
<protein>
    <submittedName>
        <fullName evidence="6">Crp/Fnr family transcriptional regulator</fullName>
    </submittedName>
</protein>
<keyword evidence="7" id="KW-1185">Reference proteome</keyword>
<organism evidence="6 7">
    <name type="scientific">Anoxynatronum sibiricum</name>
    <dbReference type="NCBI Taxonomy" id="210623"/>
    <lineage>
        <taxon>Bacteria</taxon>
        <taxon>Bacillati</taxon>
        <taxon>Bacillota</taxon>
        <taxon>Clostridia</taxon>
        <taxon>Eubacteriales</taxon>
        <taxon>Clostridiaceae</taxon>
        <taxon>Anoxynatronum</taxon>
    </lineage>
</organism>
<evidence type="ECO:0000256" key="3">
    <source>
        <dbReference type="ARBA" id="ARBA00023163"/>
    </source>
</evidence>
<dbReference type="SUPFAM" id="SSF46785">
    <property type="entry name" value="Winged helix' DNA-binding domain"/>
    <property type="match status" value="1"/>
</dbReference>
<dbReference type="PROSITE" id="PS51063">
    <property type="entry name" value="HTH_CRP_2"/>
    <property type="match status" value="1"/>
</dbReference>
<evidence type="ECO:0000256" key="2">
    <source>
        <dbReference type="ARBA" id="ARBA00023125"/>
    </source>
</evidence>
<dbReference type="InterPro" id="IPR036390">
    <property type="entry name" value="WH_DNA-bd_sf"/>
</dbReference>
<keyword evidence="2" id="KW-0238">DNA-binding</keyword>
<name>A0ABU9VWT0_9CLOT</name>
<evidence type="ECO:0000313" key="6">
    <source>
        <dbReference type="EMBL" id="MEN1761604.1"/>
    </source>
</evidence>
<proteinExistence type="predicted"/>
<dbReference type="PROSITE" id="PS50042">
    <property type="entry name" value="CNMP_BINDING_3"/>
    <property type="match status" value="1"/>
</dbReference>
<dbReference type="InterPro" id="IPR014710">
    <property type="entry name" value="RmlC-like_jellyroll"/>
</dbReference>
<comment type="caution">
    <text evidence="6">The sequence shown here is derived from an EMBL/GenBank/DDBJ whole genome shotgun (WGS) entry which is preliminary data.</text>
</comment>
<evidence type="ECO:0000256" key="1">
    <source>
        <dbReference type="ARBA" id="ARBA00023015"/>
    </source>
</evidence>
<dbReference type="Pfam" id="PF13545">
    <property type="entry name" value="HTH_Crp_2"/>
    <property type="match status" value="1"/>
</dbReference>
<dbReference type="SMART" id="SM00100">
    <property type="entry name" value="cNMP"/>
    <property type="match status" value="1"/>
</dbReference>
<keyword evidence="3" id="KW-0804">Transcription</keyword>
<dbReference type="Pfam" id="PF00027">
    <property type="entry name" value="cNMP_binding"/>
    <property type="match status" value="1"/>
</dbReference>
<dbReference type="InterPro" id="IPR012318">
    <property type="entry name" value="HTH_CRP"/>
</dbReference>
<dbReference type="RefSeq" id="WP_343186892.1">
    <property type="nucleotide sequence ID" value="NZ_JBCITM010000018.1"/>
</dbReference>
<sequence>MMKMMMVLSQCPLFQDLDAAAIHEMLQQVSHQVASFQKDQLIAVEGDPCRHVSVLLSGQVAVQKVYGSGRAVTVATFSTGDIFGEVMVYADHPLPSTIMALTQVSLLQLPRESVLTLCQMSPAFLENFMRLLSNKVWLLNEKLKLLSYASIRQKITGTLLALYQQQQSTELALGISRQELADRLGIPRPSLSRELALMKADGLIDYRKQSVRLLAPESLEEIMLQ</sequence>
<feature type="domain" description="HTH crp-type" evidence="5">
    <location>
        <begin position="149"/>
        <end position="217"/>
    </location>
</feature>
<dbReference type="InterPro" id="IPR018490">
    <property type="entry name" value="cNMP-bd_dom_sf"/>
</dbReference>
<dbReference type="EMBL" id="JBCITM010000018">
    <property type="protein sequence ID" value="MEN1761604.1"/>
    <property type="molecule type" value="Genomic_DNA"/>
</dbReference>
<reference evidence="6 7" key="1">
    <citation type="submission" date="2024-04" db="EMBL/GenBank/DDBJ databases">
        <title>Genome sequencing and metabolic network reconstruction of aminoacids and betaine degradation by Anoxynatronum sibiricum.</title>
        <authorList>
            <person name="Detkova E.N."/>
            <person name="Boltjanskaja Y.V."/>
            <person name="Mardanov A.V."/>
            <person name="Kevbrin V."/>
        </authorList>
    </citation>
    <scope>NUCLEOTIDE SEQUENCE [LARGE SCALE GENOMIC DNA]</scope>
    <source>
        <strain evidence="6 7">Z-7981</strain>
    </source>
</reference>
<dbReference type="InterPro" id="IPR050397">
    <property type="entry name" value="Env_Response_Regulators"/>
</dbReference>
<evidence type="ECO:0000259" key="4">
    <source>
        <dbReference type="PROSITE" id="PS50042"/>
    </source>
</evidence>
<accession>A0ABU9VWT0</accession>
<feature type="domain" description="Cyclic nucleotide-binding" evidence="4">
    <location>
        <begin position="13"/>
        <end position="117"/>
    </location>
</feature>